<dbReference type="PROSITE" id="PS50930">
    <property type="entry name" value="HTH_LYTTR"/>
    <property type="match status" value="1"/>
</dbReference>
<accession>A0A8J2XTE4</accession>
<dbReference type="AlphaFoldDB" id="A0A8J2XTE4"/>
<dbReference type="SUPFAM" id="SSF52172">
    <property type="entry name" value="CheY-like"/>
    <property type="match status" value="1"/>
</dbReference>
<evidence type="ECO:0000313" key="4">
    <source>
        <dbReference type="EMBL" id="GGB02690.1"/>
    </source>
</evidence>
<dbReference type="SMART" id="SM00850">
    <property type="entry name" value="LytTR"/>
    <property type="match status" value="1"/>
</dbReference>
<dbReference type="SMART" id="SM00448">
    <property type="entry name" value="REC"/>
    <property type="match status" value="1"/>
</dbReference>
<feature type="domain" description="Response regulatory" evidence="2">
    <location>
        <begin position="9"/>
        <end position="120"/>
    </location>
</feature>
<dbReference type="InterPro" id="IPR046947">
    <property type="entry name" value="LytR-like"/>
</dbReference>
<dbReference type="PANTHER" id="PTHR37299:SF1">
    <property type="entry name" value="STAGE 0 SPORULATION PROTEIN A HOMOLOG"/>
    <property type="match status" value="1"/>
</dbReference>
<evidence type="ECO:0000313" key="5">
    <source>
        <dbReference type="Proteomes" id="UP000607559"/>
    </source>
</evidence>
<keyword evidence="5" id="KW-1185">Reference proteome</keyword>
<dbReference type="GO" id="GO:0003677">
    <property type="term" value="F:DNA binding"/>
    <property type="evidence" value="ECO:0007669"/>
    <property type="project" value="UniProtKB-KW"/>
</dbReference>
<organism evidence="4 5">
    <name type="scientific">Puia dinghuensis</name>
    <dbReference type="NCBI Taxonomy" id="1792502"/>
    <lineage>
        <taxon>Bacteria</taxon>
        <taxon>Pseudomonadati</taxon>
        <taxon>Bacteroidota</taxon>
        <taxon>Chitinophagia</taxon>
        <taxon>Chitinophagales</taxon>
        <taxon>Chitinophagaceae</taxon>
        <taxon>Puia</taxon>
    </lineage>
</organism>
<evidence type="ECO:0000259" key="2">
    <source>
        <dbReference type="PROSITE" id="PS50110"/>
    </source>
</evidence>
<sequence length="245" mass="27718">MDKPVKKIKCLVVDDEPLAREVISRFIARVPSLQLVAECENAIQAMTIVQQQEIELAFVDIQMPELLGTEFIKILQHPPKMILTTAYPEYALEGYDLDVVDYLLKPIQFERFLKAINKAALQIGVTPQPAAPPPAKQEEKPESYFYFRTDRKMVKVMLDEIIYIEGMKNYIRIITDKGAIITKNSMAAVEAMLPEAAFIRTHRSYIVSRSKIRSFTGEVIGIGSTEIPIGKLFKNNVMKALAQQA</sequence>
<evidence type="ECO:0000259" key="3">
    <source>
        <dbReference type="PROSITE" id="PS50930"/>
    </source>
</evidence>
<dbReference type="InterPro" id="IPR001789">
    <property type="entry name" value="Sig_transdc_resp-reg_receiver"/>
</dbReference>
<dbReference type="Pfam" id="PF00072">
    <property type="entry name" value="Response_reg"/>
    <property type="match status" value="1"/>
</dbReference>
<keyword evidence="4" id="KW-0238">DNA-binding</keyword>
<dbReference type="Gene3D" id="2.40.50.1020">
    <property type="entry name" value="LytTr DNA-binding domain"/>
    <property type="match status" value="1"/>
</dbReference>
<dbReference type="InterPro" id="IPR011006">
    <property type="entry name" value="CheY-like_superfamily"/>
</dbReference>
<feature type="modified residue" description="4-aspartylphosphate" evidence="1">
    <location>
        <position position="60"/>
    </location>
</feature>
<dbReference type="RefSeq" id="WP_188932565.1">
    <property type="nucleotide sequence ID" value="NZ_BMJC01000003.1"/>
</dbReference>
<feature type="domain" description="HTH LytTR-type" evidence="3">
    <location>
        <begin position="145"/>
        <end position="214"/>
    </location>
</feature>
<reference evidence="4" key="2">
    <citation type="submission" date="2020-09" db="EMBL/GenBank/DDBJ databases">
        <authorList>
            <person name="Sun Q."/>
            <person name="Zhou Y."/>
        </authorList>
    </citation>
    <scope>NUCLEOTIDE SEQUENCE</scope>
    <source>
        <strain evidence="4">CGMCC 1.15448</strain>
    </source>
</reference>
<dbReference type="GO" id="GO:0000156">
    <property type="term" value="F:phosphorelay response regulator activity"/>
    <property type="evidence" value="ECO:0007669"/>
    <property type="project" value="InterPro"/>
</dbReference>
<dbReference type="Gene3D" id="3.40.50.2300">
    <property type="match status" value="1"/>
</dbReference>
<dbReference type="Proteomes" id="UP000607559">
    <property type="component" value="Unassembled WGS sequence"/>
</dbReference>
<keyword evidence="1" id="KW-0597">Phosphoprotein</keyword>
<protein>
    <submittedName>
        <fullName evidence="4">DNA-binding response regulator</fullName>
    </submittedName>
</protein>
<reference evidence="4" key="1">
    <citation type="journal article" date="2014" name="Int. J. Syst. Evol. Microbiol.">
        <title>Complete genome sequence of Corynebacterium casei LMG S-19264T (=DSM 44701T), isolated from a smear-ripened cheese.</title>
        <authorList>
            <consortium name="US DOE Joint Genome Institute (JGI-PGF)"/>
            <person name="Walter F."/>
            <person name="Albersmeier A."/>
            <person name="Kalinowski J."/>
            <person name="Ruckert C."/>
        </authorList>
    </citation>
    <scope>NUCLEOTIDE SEQUENCE</scope>
    <source>
        <strain evidence="4">CGMCC 1.15448</strain>
    </source>
</reference>
<evidence type="ECO:0000256" key="1">
    <source>
        <dbReference type="PROSITE-ProRule" id="PRU00169"/>
    </source>
</evidence>
<gene>
    <name evidence="4" type="ORF">GCM10011511_27480</name>
</gene>
<dbReference type="Pfam" id="PF04397">
    <property type="entry name" value="LytTR"/>
    <property type="match status" value="1"/>
</dbReference>
<proteinExistence type="predicted"/>
<dbReference type="EMBL" id="BMJC01000003">
    <property type="protein sequence ID" value="GGB02690.1"/>
    <property type="molecule type" value="Genomic_DNA"/>
</dbReference>
<name>A0A8J2XTE4_9BACT</name>
<dbReference type="InterPro" id="IPR007492">
    <property type="entry name" value="LytTR_DNA-bd_dom"/>
</dbReference>
<comment type="caution">
    <text evidence="4">The sequence shown here is derived from an EMBL/GenBank/DDBJ whole genome shotgun (WGS) entry which is preliminary data.</text>
</comment>
<dbReference type="PROSITE" id="PS50110">
    <property type="entry name" value="RESPONSE_REGULATORY"/>
    <property type="match status" value="1"/>
</dbReference>
<dbReference type="PANTHER" id="PTHR37299">
    <property type="entry name" value="TRANSCRIPTIONAL REGULATOR-RELATED"/>
    <property type="match status" value="1"/>
</dbReference>